<organism evidence="2">
    <name type="scientific">mine drainage metagenome</name>
    <dbReference type="NCBI Taxonomy" id="410659"/>
    <lineage>
        <taxon>unclassified sequences</taxon>
        <taxon>metagenomes</taxon>
        <taxon>ecological metagenomes</taxon>
    </lineage>
</organism>
<gene>
    <name evidence="2" type="ORF">GALL_433540</name>
</gene>
<sequence length="143" mass="16123">MQGEHPLAGQDVERVGDVRRRGDDLRREDDGRRLHAASLHLLAERGEADLEVDLGRCDERAPTLLAVEEPLDDERVDGLPDRHPRHPELLAEEPLGRDGVPRRELVRDERAQIVAHPHVLQNRAPHLRPSATRLVPTAEACRP</sequence>
<feature type="compositionally biased region" description="Basic and acidic residues" evidence="1">
    <location>
        <begin position="76"/>
        <end position="101"/>
    </location>
</feature>
<feature type="compositionally biased region" description="Basic and acidic residues" evidence="1">
    <location>
        <begin position="11"/>
        <end position="33"/>
    </location>
</feature>
<accession>A0A1J5Q4S4</accession>
<evidence type="ECO:0000256" key="1">
    <source>
        <dbReference type="SAM" id="MobiDB-lite"/>
    </source>
</evidence>
<feature type="region of interest" description="Disordered" evidence="1">
    <location>
        <begin position="1"/>
        <end position="33"/>
    </location>
</feature>
<comment type="caution">
    <text evidence="2">The sequence shown here is derived from an EMBL/GenBank/DDBJ whole genome shotgun (WGS) entry which is preliminary data.</text>
</comment>
<proteinExistence type="predicted"/>
<protein>
    <submittedName>
        <fullName evidence="2">Uncharacterized protein</fullName>
    </submittedName>
</protein>
<name>A0A1J5Q4S4_9ZZZZ</name>
<reference evidence="2" key="1">
    <citation type="submission" date="2016-10" db="EMBL/GenBank/DDBJ databases">
        <title>Sequence of Gallionella enrichment culture.</title>
        <authorList>
            <person name="Poehlein A."/>
            <person name="Muehling M."/>
            <person name="Daniel R."/>
        </authorList>
    </citation>
    <scope>NUCLEOTIDE SEQUENCE</scope>
</reference>
<dbReference type="AlphaFoldDB" id="A0A1J5Q4S4"/>
<dbReference type="EMBL" id="MLJW01002317">
    <property type="protein sequence ID" value="OIQ74983.1"/>
    <property type="molecule type" value="Genomic_DNA"/>
</dbReference>
<feature type="region of interest" description="Disordered" evidence="1">
    <location>
        <begin position="69"/>
        <end position="101"/>
    </location>
</feature>
<evidence type="ECO:0000313" key="2">
    <source>
        <dbReference type="EMBL" id="OIQ74983.1"/>
    </source>
</evidence>